<dbReference type="PANTHER" id="PTHR30432">
    <property type="entry name" value="TRANSCRIPTIONAL REGULATOR MODE"/>
    <property type="match status" value="1"/>
</dbReference>
<dbReference type="RefSeq" id="WP_354557662.1">
    <property type="nucleotide sequence ID" value="NZ_JBEPMB010000006.1"/>
</dbReference>
<dbReference type="SUPFAM" id="SSF46785">
    <property type="entry name" value="Winged helix' DNA-binding domain"/>
    <property type="match status" value="1"/>
</dbReference>
<reference evidence="1 2" key="1">
    <citation type="submission" date="2024-06" db="EMBL/GenBank/DDBJ databases">
        <title>Genomic Encyclopedia of Type Strains, Phase IV (KMG-IV): sequencing the most valuable type-strain genomes for metagenomic binning, comparative biology and taxonomic classification.</title>
        <authorList>
            <person name="Goeker M."/>
        </authorList>
    </citation>
    <scope>NUCLEOTIDE SEQUENCE [LARGE SCALE GENOMIC DNA]</scope>
    <source>
        <strain evidence="1 2">DSM 29780</strain>
    </source>
</reference>
<comment type="caution">
    <text evidence="1">The sequence shown here is derived from an EMBL/GenBank/DDBJ whole genome shotgun (WGS) entry which is preliminary data.</text>
</comment>
<dbReference type="PANTHER" id="PTHR30432:SF1">
    <property type="entry name" value="DNA-BINDING TRANSCRIPTIONAL DUAL REGULATOR MODE"/>
    <property type="match status" value="1"/>
</dbReference>
<gene>
    <name evidence="1" type="ORF">ABID16_003519</name>
</gene>
<sequence>MSAPTRAKVGFKLRLTLPGDHPLGPGKAQLMELIKTHGSIRSAGAAMNMSYRRAWLLIDELNGMFREPVVLKVQGGKQGGGATLTPFGEELLGRFRSMEKRAEEAMGADLAWIEAALGEPVVKVE</sequence>
<evidence type="ECO:0000313" key="2">
    <source>
        <dbReference type="Proteomes" id="UP001549047"/>
    </source>
</evidence>
<proteinExistence type="predicted"/>
<organism evidence="1 2">
    <name type="scientific">Rhizobium aquaticum</name>
    <dbReference type="NCBI Taxonomy" id="1549636"/>
    <lineage>
        <taxon>Bacteria</taxon>
        <taxon>Pseudomonadati</taxon>
        <taxon>Pseudomonadota</taxon>
        <taxon>Alphaproteobacteria</taxon>
        <taxon>Hyphomicrobiales</taxon>
        <taxon>Rhizobiaceae</taxon>
        <taxon>Rhizobium/Agrobacterium group</taxon>
        <taxon>Rhizobium</taxon>
    </lineage>
</organism>
<dbReference type="InterPro" id="IPR036388">
    <property type="entry name" value="WH-like_DNA-bd_sf"/>
</dbReference>
<protein>
    <submittedName>
        <fullName evidence="1">Molybdate transport system regulatory protein</fullName>
    </submittedName>
</protein>
<accession>A0ABV2J4C1</accession>
<name>A0ABV2J4C1_9HYPH</name>
<dbReference type="InterPro" id="IPR036390">
    <property type="entry name" value="WH_DNA-bd_sf"/>
</dbReference>
<dbReference type="Proteomes" id="UP001549047">
    <property type="component" value="Unassembled WGS sequence"/>
</dbReference>
<dbReference type="EMBL" id="JBEPMB010000006">
    <property type="protein sequence ID" value="MET3615176.1"/>
    <property type="molecule type" value="Genomic_DNA"/>
</dbReference>
<dbReference type="InterPro" id="IPR051815">
    <property type="entry name" value="Molybdate_resp_trans_reg"/>
</dbReference>
<keyword evidence="2" id="KW-1185">Reference proteome</keyword>
<dbReference type="Gene3D" id="1.10.10.10">
    <property type="entry name" value="Winged helix-like DNA-binding domain superfamily/Winged helix DNA-binding domain"/>
    <property type="match status" value="1"/>
</dbReference>
<evidence type="ECO:0000313" key="1">
    <source>
        <dbReference type="EMBL" id="MET3615176.1"/>
    </source>
</evidence>